<evidence type="ECO:0000313" key="4">
    <source>
        <dbReference type="Proteomes" id="UP001595756"/>
    </source>
</evidence>
<dbReference type="PANTHER" id="PTHR10907:SF47">
    <property type="entry name" value="REGUCALCIN"/>
    <property type="match status" value="1"/>
</dbReference>
<comment type="caution">
    <text evidence="3">The sequence shown here is derived from an EMBL/GenBank/DDBJ whole genome shotgun (WGS) entry which is preliminary data.</text>
</comment>
<comment type="similarity">
    <text evidence="1">Belongs to the SMP-30/CGR1 family.</text>
</comment>
<organism evidence="3 4">
    <name type="scientific">Castellaniella hirudinis</name>
    <dbReference type="NCBI Taxonomy" id="1144617"/>
    <lineage>
        <taxon>Bacteria</taxon>
        <taxon>Pseudomonadati</taxon>
        <taxon>Pseudomonadota</taxon>
        <taxon>Betaproteobacteria</taxon>
        <taxon>Burkholderiales</taxon>
        <taxon>Alcaligenaceae</taxon>
        <taxon>Castellaniella</taxon>
    </lineage>
</organism>
<dbReference type="InterPro" id="IPR011042">
    <property type="entry name" value="6-blade_b-propeller_TolB-like"/>
</dbReference>
<gene>
    <name evidence="3" type="ORF">ACFO0J_06740</name>
</gene>
<dbReference type="InterPro" id="IPR013658">
    <property type="entry name" value="SGL"/>
</dbReference>
<evidence type="ECO:0000313" key="3">
    <source>
        <dbReference type="EMBL" id="MFC4297734.1"/>
    </source>
</evidence>
<protein>
    <submittedName>
        <fullName evidence="3">SMP-30/gluconolactonase/LRE family protein</fullName>
        <ecNumber evidence="3">3.1.1.99</ecNumber>
    </submittedName>
</protein>
<dbReference type="PANTHER" id="PTHR10907">
    <property type="entry name" value="REGUCALCIN"/>
    <property type="match status" value="1"/>
</dbReference>
<keyword evidence="4" id="KW-1185">Reference proteome</keyword>
<feature type="domain" description="SMP-30/Gluconolactonase/LRE-like region" evidence="2">
    <location>
        <begin position="20"/>
        <end position="269"/>
    </location>
</feature>
<keyword evidence="3" id="KW-0378">Hydrolase</keyword>
<dbReference type="InterPro" id="IPR005511">
    <property type="entry name" value="SMP-30"/>
</dbReference>
<dbReference type="RefSeq" id="WP_376812367.1">
    <property type="nucleotide sequence ID" value="NZ_JBHSDY010000003.1"/>
</dbReference>
<evidence type="ECO:0000259" key="2">
    <source>
        <dbReference type="Pfam" id="PF08450"/>
    </source>
</evidence>
<dbReference type="EC" id="3.1.1.99" evidence="3"/>
<dbReference type="Pfam" id="PF08450">
    <property type="entry name" value="SGL"/>
    <property type="match status" value="1"/>
</dbReference>
<dbReference type="Proteomes" id="UP001595756">
    <property type="component" value="Unassembled WGS sequence"/>
</dbReference>
<name>A0ABV8RY97_9BURK</name>
<dbReference type="GO" id="GO:0016787">
    <property type="term" value="F:hydrolase activity"/>
    <property type="evidence" value="ECO:0007669"/>
    <property type="project" value="UniProtKB-KW"/>
</dbReference>
<dbReference type="PRINTS" id="PR01790">
    <property type="entry name" value="SMP30FAMILY"/>
</dbReference>
<evidence type="ECO:0000256" key="1">
    <source>
        <dbReference type="ARBA" id="ARBA00008853"/>
    </source>
</evidence>
<dbReference type="Gene3D" id="2.120.10.30">
    <property type="entry name" value="TolB, C-terminal domain"/>
    <property type="match status" value="1"/>
</dbReference>
<proteinExistence type="inferred from homology"/>
<dbReference type="EMBL" id="JBHSDY010000003">
    <property type="protein sequence ID" value="MFC4297734.1"/>
    <property type="molecule type" value="Genomic_DNA"/>
</dbReference>
<dbReference type="SUPFAM" id="SSF63829">
    <property type="entry name" value="Calcium-dependent phosphotriesterase"/>
    <property type="match status" value="1"/>
</dbReference>
<accession>A0ABV8RY97</accession>
<sequence>MSAVSASPAELVLHPRNLTGESPVWHAGEQALYWVDIPAGTLHRWRAGDGQHTSWRADQRLACIARQAGGGWLGAMEDGVYRLSLQAGQRLEMTPYAGVSHAHPGMRFNDGRCDRQGRFWVGSMLDNGGPAAPVGVLYRLTAPDGAPRLDVFEQGMLTPNGLAFSPDGRTLYLSDSHPDQQRVWAFDYDPDDGTPSGRRLFIEKLPGGRPDGAAVDVEGCYWICGNDAGLIHRYTPDGRLDRSLSVPVAKPSMCAFGGPDLDTLFVTSIRPAGAGPLALDGALFALRPGVQGIEEPAYAP</sequence>
<reference evidence="4" key="1">
    <citation type="journal article" date="2019" name="Int. J. Syst. Evol. Microbiol.">
        <title>The Global Catalogue of Microorganisms (GCM) 10K type strain sequencing project: providing services to taxonomists for standard genome sequencing and annotation.</title>
        <authorList>
            <consortium name="The Broad Institute Genomics Platform"/>
            <consortium name="The Broad Institute Genome Sequencing Center for Infectious Disease"/>
            <person name="Wu L."/>
            <person name="Ma J."/>
        </authorList>
    </citation>
    <scope>NUCLEOTIDE SEQUENCE [LARGE SCALE GENOMIC DNA]</scope>
    <source>
        <strain evidence="4">CGMCC 1.19029</strain>
    </source>
</reference>